<evidence type="ECO:0000313" key="5">
    <source>
        <dbReference type="EMBL" id="PNH21083.1"/>
    </source>
</evidence>
<keyword evidence="2 4" id="KW-0378">Hydrolase</keyword>
<dbReference type="Pfam" id="PF01026">
    <property type="entry name" value="TatD_DNase"/>
    <property type="match status" value="1"/>
</dbReference>
<dbReference type="GO" id="GO:0046872">
    <property type="term" value="F:metal ion binding"/>
    <property type="evidence" value="ECO:0007669"/>
    <property type="project" value="UniProtKB-KW"/>
</dbReference>
<dbReference type="FunFam" id="3.20.20.140:FF:000005">
    <property type="entry name" value="TatD family hydrolase"/>
    <property type="match status" value="1"/>
</dbReference>
<feature type="binding site" evidence="3">
    <location>
        <position position="6"/>
    </location>
    <ligand>
        <name>a divalent metal cation</name>
        <dbReference type="ChEBI" id="CHEBI:60240"/>
        <label>1</label>
    </ligand>
</feature>
<feature type="binding site" evidence="3">
    <location>
        <position position="203"/>
    </location>
    <ligand>
        <name>a divalent metal cation</name>
        <dbReference type="ChEBI" id="CHEBI:60240"/>
        <label>1</label>
    </ligand>
</feature>
<dbReference type="InterPro" id="IPR001130">
    <property type="entry name" value="TatD-like"/>
</dbReference>
<keyword evidence="6" id="KW-1185">Reference proteome</keyword>
<evidence type="ECO:0000313" key="4">
    <source>
        <dbReference type="EMBL" id="KXB92368.1"/>
    </source>
</evidence>
<evidence type="ECO:0000313" key="6">
    <source>
        <dbReference type="Proteomes" id="UP000070160"/>
    </source>
</evidence>
<dbReference type="InterPro" id="IPR032466">
    <property type="entry name" value="Metal_Hydrolase"/>
</dbReference>
<dbReference type="EMBL" id="NFMF01000010">
    <property type="protein sequence ID" value="PNH21083.1"/>
    <property type="molecule type" value="Genomic_DNA"/>
</dbReference>
<dbReference type="GO" id="GO:0004536">
    <property type="term" value="F:DNA nuclease activity"/>
    <property type="evidence" value="ECO:0007669"/>
    <property type="project" value="InterPro"/>
</dbReference>
<dbReference type="InterPro" id="IPR015991">
    <property type="entry name" value="TatD/YcfH-like"/>
</dbReference>
<dbReference type="CDD" id="cd01310">
    <property type="entry name" value="TatD_DNAse"/>
    <property type="match status" value="1"/>
</dbReference>
<dbReference type="STRING" id="1588748.HMPREF3182_00485"/>
<organism evidence="4 6">
    <name type="scientific">Megasphaera hutchinsoni</name>
    <dbReference type="NCBI Taxonomy" id="1588748"/>
    <lineage>
        <taxon>Bacteria</taxon>
        <taxon>Bacillati</taxon>
        <taxon>Bacillota</taxon>
        <taxon>Negativicutes</taxon>
        <taxon>Veillonellales</taxon>
        <taxon>Veillonellaceae</taxon>
        <taxon>Megasphaera</taxon>
    </lineage>
</organism>
<dbReference type="InterPro" id="IPR018228">
    <property type="entry name" value="DNase_TatD-rel_CS"/>
</dbReference>
<reference evidence="5 7" key="3">
    <citation type="submission" date="2017-05" db="EMBL/GenBank/DDBJ databases">
        <authorList>
            <person name="Song R."/>
            <person name="Chenine A.L."/>
            <person name="Ruprecht R.M."/>
        </authorList>
    </citation>
    <scope>NUCLEOTIDE SEQUENCE [LARGE SCALE GENOMIC DNA]</scope>
    <source>
        <strain evidence="5 7">KA00229</strain>
    </source>
</reference>
<evidence type="ECO:0000313" key="7">
    <source>
        <dbReference type="Proteomes" id="UP000242958"/>
    </source>
</evidence>
<proteinExistence type="predicted"/>
<dbReference type="AlphaFoldDB" id="A0A134CJI2"/>
<feature type="binding site" evidence="3">
    <location>
        <position position="129"/>
    </location>
    <ligand>
        <name>a divalent metal cation</name>
        <dbReference type="ChEBI" id="CHEBI:60240"/>
        <label>2</label>
    </ligand>
</feature>
<protein>
    <submittedName>
        <fullName evidence="5">Hydrolase TatD</fullName>
    </submittedName>
    <submittedName>
        <fullName evidence="4">Hydrolase, TatD family</fullName>
    </submittedName>
</protein>
<dbReference type="EMBL" id="LSDT01000014">
    <property type="protein sequence ID" value="KXB92368.1"/>
    <property type="molecule type" value="Genomic_DNA"/>
</dbReference>
<accession>A0A134CJI2</accession>
<feature type="binding site" evidence="3">
    <location>
        <position position="8"/>
    </location>
    <ligand>
        <name>a divalent metal cation</name>
        <dbReference type="ChEBI" id="CHEBI:60240"/>
        <label>1</label>
    </ligand>
</feature>
<evidence type="ECO:0000256" key="1">
    <source>
        <dbReference type="ARBA" id="ARBA00022723"/>
    </source>
</evidence>
<dbReference type="SUPFAM" id="SSF51556">
    <property type="entry name" value="Metallo-dependent hydrolases"/>
    <property type="match status" value="1"/>
</dbReference>
<dbReference type="GO" id="GO:0016788">
    <property type="term" value="F:hydrolase activity, acting on ester bonds"/>
    <property type="evidence" value="ECO:0007669"/>
    <property type="project" value="InterPro"/>
</dbReference>
<dbReference type="PANTHER" id="PTHR46124:SF2">
    <property type="entry name" value="D-AMINOACYL-TRNA DEACYLASE"/>
    <property type="match status" value="1"/>
</dbReference>
<evidence type="ECO:0000256" key="3">
    <source>
        <dbReference type="PIRSR" id="PIRSR005902-1"/>
    </source>
</evidence>
<dbReference type="GO" id="GO:0005829">
    <property type="term" value="C:cytosol"/>
    <property type="evidence" value="ECO:0007669"/>
    <property type="project" value="TreeGrafter"/>
</dbReference>
<dbReference type="PIRSF" id="PIRSF005902">
    <property type="entry name" value="DNase_TatD"/>
    <property type="match status" value="1"/>
</dbReference>
<comment type="caution">
    <text evidence="4">The sequence shown here is derived from an EMBL/GenBank/DDBJ whole genome shotgun (WGS) entry which is preliminary data.</text>
</comment>
<feature type="binding site" evidence="3">
    <location>
        <position position="93"/>
    </location>
    <ligand>
        <name>a divalent metal cation</name>
        <dbReference type="ChEBI" id="CHEBI:60240"/>
        <label>1</label>
    </ligand>
</feature>
<name>A0A134CJI2_9FIRM</name>
<dbReference type="RefSeq" id="WP_062485280.1">
    <property type="nucleotide sequence ID" value="NZ_KQ960933.1"/>
</dbReference>
<reference evidence="4" key="1">
    <citation type="submission" date="2016-01" db="EMBL/GenBank/DDBJ databases">
        <authorList>
            <person name="Oliw E.H."/>
        </authorList>
    </citation>
    <scope>NUCLEOTIDE SEQUENCE [LARGE SCALE GENOMIC DNA]</scope>
    <source>
        <strain evidence="4">KA00182</strain>
    </source>
</reference>
<feature type="binding site" evidence="3">
    <location>
        <position position="153"/>
    </location>
    <ligand>
        <name>a divalent metal cation</name>
        <dbReference type="ChEBI" id="CHEBI:60240"/>
        <label>2</label>
    </ligand>
</feature>
<accession>A0A2J8B8K8</accession>
<dbReference type="Proteomes" id="UP000242958">
    <property type="component" value="Unassembled WGS sequence"/>
</dbReference>
<reference evidence="6" key="2">
    <citation type="submission" date="2016-01" db="EMBL/GenBank/DDBJ databases">
        <authorList>
            <person name="Mitreva M."/>
            <person name="Pepin K.H."/>
            <person name="Mihindukulasuriya K.A."/>
            <person name="Fulton R."/>
            <person name="Fronick C."/>
            <person name="O'Laughlin M."/>
            <person name="Miner T."/>
            <person name="Herter B."/>
            <person name="Rosa B.A."/>
            <person name="Cordes M."/>
            <person name="Tomlinson C."/>
            <person name="Wollam A."/>
            <person name="Palsikar V.B."/>
            <person name="Mardis E.R."/>
            <person name="Wilson R.K."/>
        </authorList>
    </citation>
    <scope>NUCLEOTIDE SEQUENCE [LARGE SCALE GENOMIC DNA]</scope>
    <source>
        <strain evidence="6">KA00182</strain>
    </source>
</reference>
<dbReference type="PANTHER" id="PTHR46124">
    <property type="entry name" value="D-AMINOACYL-TRNA DEACYLASE"/>
    <property type="match status" value="1"/>
</dbReference>
<dbReference type="NCBIfam" id="TIGR00010">
    <property type="entry name" value="YchF/TatD family DNA exonuclease"/>
    <property type="match status" value="1"/>
</dbReference>
<sequence length="255" mass="29197">MLFDTHCHVHDEAYNEDRDAVIQRAFQSGVQYMMFPGTDIPTSAAAVELARRYEGVYAAVGIHPEEAAEITDEAFAQIRYWITHEPKVVALGEVGLDYHWPEPSREIQKKVFIEQVKMAVELDIPIDIHDREAHGDMMDILHTYGKGIRGVFHCYSGSLEMAQELMKMGFYFGFTGTTVFPNSKKVKRLAAELPLERILIETDSPYLTPPPYRGKRNEPRYVQYVAAEIARLRNMETSEVARITLENGKRIFQIN</sequence>
<gene>
    <name evidence="5" type="ORF">CAL30_06565</name>
    <name evidence="4" type="ORF">HMPREF3182_00485</name>
</gene>
<dbReference type="PROSITE" id="PS01091">
    <property type="entry name" value="TATD_3"/>
    <property type="match status" value="1"/>
</dbReference>
<dbReference type="Proteomes" id="UP000070160">
    <property type="component" value="Unassembled WGS sequence"/>
</dbReference>
<keyword evidence="1 3" id="KW-0479">Metal-binding</keyword>
<dbReference type="PATRIC" id="fig|1588748.3.peg.468"/>
<evidence type="ECO:0000256" key="2">
    <source>
        <dbReference type="ARBA" id="ARBA00022801"/>
    </source>
</evidence>
<dbReference type="Gene3D" id="3.20.20.140">
    <property type="entry name" value="Metal-dependent hydrolases"/>
    <property type="match status" value="1"/>
</dbReference>